<gene>
    <name evidence="2" type="ORF">niasHT_037371</name>
</gene>
<reference evidence="2 3" key="1">
    <citation type="submission" date="2024-10" db="EMBL/GenBank/DDBJ databases">
        <authorList>
            <person name="Kim D."/>
        </authorList>
    </citation>
    <scope>NUCLEOTIDE SEQUENCE [LARGE SCALE GENOMIC DNA]</scope>
    <source>
        <strain evidence="2">BH-2024</strain>
    </source>
</reference>
<feature type="transmembrane region" description="Helical" evidence="1">
    <location>
        <begin position="62"/>
        <end position="86"/>
    </location>
</feature>
<proteinExistence type="predicted"/>
<keyword evidence="1" id="KW-1133">Transmembrane helix</keyword>
<evidence type="ECO:0000256" key="1">
    <source>
        <dbReference type="SAM" id="Phobius"/>
    </source>
</evidence>
<feature type="transmembrane region" description="Helical" evidence="1">
    <location>
        <begin position="192"/>
        <end position="211"/>
    </location>
</feature>
<feature type="transmembrane region" description="Helical" evidence="1">
    <location>
        <begin position="20"/>
        <end position="41"/>
    </location>
</feature>
<keyword evidence="1" id="KW-0472">Membrane</keyword>
<evidence type="ECO:0000313" key="3">
    <source>
        <dbReference type="Proteomes" id="UP001620626"/>
    </source>
</evidence>
<evidence type="ECO:0008006" key="4">
    <source>
        <dbReference type="Google" id="ProtNLM"/>
    </source>
</evidence>
<accession>A0ABD2J533</accession>
<sequence length="299" mass="33772">MPATGSMVADWIRTGLINAVFKQFTFVSKLITALLIARLLLLARFRPAVLRVPQLSHVLRSFLCFHLSSAIVTMPYNAYVPIAYYTAKSYDDTCQQVQQPIYMYSALFWLSQVQNTYTAISPLAVLFLTLERCFVIKLATKPATMARVERWLGWAGIGTLLAAFTASTCFYMDELPFHISKFRLGLHHKFGIHLHCVGLALLCRLFSLVLVPPGWLKRRANANAVGSSRNIQFVQPQQEQNQKQQIHRTASFVIMNPIQLQNNCNAVAEPQMIDRHGYCKEMLPIGTVAQSSEEDCRDA</sequence>
<feature type="transmembrane region" description="Helical" evidence="1">
    <location>
        <begin position="106"/>
        <end position="130"/>
    </location>
</feature>
<protein>
    <recommendedName>
        <fullName evidence="4">G-protein coupled receptors family 1 profile domain-containing protein</fullName>
    </recommendedName>
</protein>
<keyword evidence="3" id="KW-1185">Reference proteome</keyword>
<dbReference type="Proteomes" id="UP001620626">
    <property type="component" value="Unassembled WGS sequence"/>
</dbReference>
<comment type="caution">
    <text evidence="2">The sequence shown here is derived from an EMBL/GenBank/DDBJ whole genome shotgun (WGS) entry which is preliminary data.</text>
</comment>
<name>A0ABD2J533_9BILA</name>
<dbReference type="AlphaFoldDB" id="A0ABD2J533"/>
<evidence type="ECO:0000313" key="2">
    <source>
        <dbReference type="EMBL" id="KAL3085630.1"/>
    </source>
</evidence>
<feature type="transmembrane region" description="Helical" evidence="1">
    <location>
        <begin position="151"/>
        <end position="172"/>
    </location>
</feature>
<keyword evidence="1" id="KW-0812">Transmembrane</keyword>
<dbReference type="EMBL" id="JBICBT010001056">
    <property type="protein sequence ID" value="KAL3085630.1"/>
    <property type="molecule type" value="Genomic_DNA"/>
</dbReference>
<organism evidence="2 3">
    <name type="scientific">Heterodera trifolii</name>
    <dbReference type="NCBI Taxonomy" id="157864"/>
    <lineage>
        <taxon>Eukaryota</taxon>
        <taxon>Metazoa</taxon>
        <taxon>Ecdysozoa</taxon>
        <taxon>Nematoda</taxon>
        <taxon>Chromadorea</taxon>
        <taxon>Rhabditida</taxon>
        <taxon>Tylenchina</taxon>
        <taxon>Tylenchomorpha</taxon>
        <taxon>Tylenchoidea</taxon>
        <taxon>Heteroderidae</taxon>
        <taxon>Heteroderinae</taxon>
        <taxon>Heterodera</taxon>
    </lineage>
</organism>